<evidence type="ECO:0000256" key="2">
    <source>
        <dbReference type="SAM" id="MobiDB-lite"/>
    </source>
</evidence>
<feature type="region of interest" description="Disordered" evidence="2">
    <location>
        <begin position="205"/>
        <end position="232"/>
    </location>
</feature>
<evidence type="ECO:0008006" key="5">
    <source>
        <dbReference type="Google" id="ProtNLM"/>
    </source>
</evidence>
<dbReference type="SUPFAM" id="SSF54518">
    <property type="entry name" value="Tubby C-terminal domain-like"/>
    <property type="match status" value="1"/>
</dbReference>
<dbReference type="EMBL" id="CP055900">
    <property type="protein sequence ID" value="QKX58304.1"/>
    <property type="molecule type" value="Genomic_DNA"/>
</dbReference>
<gene>
    <name evidence="3" type="ORF">TRUGW13939_05426</name>
</gene>
<evidence type="ECO:0000313" key="4">
    <source>
        <dbReference type="Proteomes" id="UP000509510"/>
    </source>
</evidence>
<dbReference type="GeneID" id="55992923"/>
<dbReference type="Gene3D" id="2.40.160.200">
    <property type="entry name" value="LURP1-related"/>
    <property type="match status" value="1"/>
</dbReference>
<organism evidence="3 4">
    <name type="scientific">Talaromyces rugulosus</name>
    <name type="common">Penicillium rugulosum</name>
    <dbReference type="NCBI Taxonomy" id="121627"/>
    <lineage>
        <taxon>Eukaryota</taxon>
        <taxon>Fungi</taxon>
        <taxon>Dikarya</taxon>
        <taxon>Ascomycota</taxon>
        <taxon>Pezizomycotina</taxon>
        <taxon>Eurotiomycetes</taxon>
        <taxon>Eurotiomycetidae</taxon>
        <taxon>Eurotiales</taxon>
        <taxon>Trichocomaceae</taxon>
        <taxon>Talaromyces</taxon>
        <taxon>Talaromyces sect. Islandici</taxon>
    </lineage>
</organism>
<dbReference type="KEGG" id="trg:TRUGW13939_05426"/>
<protein>
    <recommendedName>
        <fullName evidence="5">Tubby C-terminal domain-containing protein</fullName>
    </recommendedName>
</protein>
<proteinExistence type="inferred from homology"/>
<dbReference type="InterPro" id="IPR025659">
    <property type="entry name" value="Tubby-like_C"/>
</dbReference>
<dbReference type="Proteomes" id="UP000509510">
    <property type="component" value="Chromosome III"/>
</dbReference>
<reference evidence="4" key="1">
    <citation type="submission" date="2020-06" db="EMBL/GenBank/DDBJ databases">
        <title>A chromosome-scale genome assembly of Talaromyces rugulosus W13939.</title>
        <authorList>
            <person name="Wang B."/>
            <person name="Guo L."/>
            <person name="Ye K."/>
            <person name="Wang L."/>
        </authorList>
    </citation>
    <scope>NUCLEOTIDE SEQUENCE [LARGE SCALE GENOMIC DNA]</scope>
    <source>
        <strain evidence="4">W13939</strain>
    </source>
</reference>
<evidence type="ECO:0000256" key="1">
    <source>
        <dbReference type="ARBA" id="ARBA00005437"/>
    </source>
</evidence>
<keyword evidence="4" id="KW-1185">Reference proteome</keyword>
<comment type="similarity">
    <text evidence="1">Belongs to the LOR family.</text>
</comment>
<dbReference type="AlphaFoldDB" id="A0A7H8QW65"/>
<accession>A0A7H8QW65</accession>
<feature type="compositionally biased region" description="Basic and acidic residues" evidence="2">
    <location>
        <begin position="209"/>
        <end position="225"/>
    </location>
</feature>
<name>A0A7H8QW65_TALRU</name>
<dbReference type="RefSeq" id="XP_035344482.1">
    <property type="nucleotide sequence ID" value="XM_035488589.1"/>
</dbReference>
<dbReference type="InterPro" id="IPR038595">
    <property type="entry name" value="LOR_sf"/>
</dbReference>
<sequence>MTPTLDTLEQPIGLRPDLVAAQTRRIRVKQHAGFGPSDFTVTGNNDSEPESSLTKLFSVDGPVTSWQQRRNFRDGSGLPLFEVARKKAGVTWFVHLPGDNGEPIATITPRFHALKDKFDVYFNNAAGNGEKVQLEVRGQDIWKLRTNVYFGEHMVTTCKRTDKMSVYVPGKSIEWDVDVVQGMDMSIVSLIVVVMAHQMYQTSYPSSESSRKTAKKEDITDEKADVSSIRKA</sequence>
<dbReference type="OrthoDB" id="97518at2759"/>
<evidence type="ECO:0000313" key="3">
    <source>
        <dbReference type="EMBL" id="QKX58304.1"/>
    </source>
</evidence>
<dbReference type="InterPro" id="IPR007612">
    <property type="entry name" value="LOR"/>
</dbReference>
<dbReference type="Pfam" id="PF04525">
    <property type="entry name" value="LOR"/>
    <property type="match status" value="1"/>
</dbReference>